<reference evidence="2 3" key="2">
    <citation type="journal article" date="2016" name="Appl. Microbiol. Biotechnol.">
        <title>Mutations improving production and secretion of extracellular lipase by Burkholderia glumae PG1.</title>
        <authorList>
            <person name="Knapp A."/>
            <person name="Voget S."/>
            <person name="Gao R."/>
            <person name="Zaburannyi N."/>
            <person name="Krysciak D."/>
            <person name="Breuer M."/>
            <person name="Hauer B."/>
            <person name="Streit W.R."/>
            <person name="Muller R."/>
            <person name="Daniel R."/>
            <person name="Jaeger K.E."/>
        </authorList>
    </citation>
    <scope>NUCLEOTIDE SEQUENCE [LARGE SCALE GENOMIC DNA]</scope>
    <source>
        <strain evidence="2 3">PG1</strain>
    </source>
</reference>
<dbReference type="HOGENOM" id="CLU_1438588_0_0_4"/>
<accession>A0A0B6S3Z4</accession>
<dbReference type="AlphaFoldDB" id="A0A0B6S3Z4"/>
<gene>
    <name evidence="2" type="ORF">BGL_2c10610</name>
</gene>
<reference evidence="3" key="1">
    <citation type="submission" date="2011-03" db="EMBL/GenBank/DDBJ databases">
        <authorList>
            <person name="Voget S."/>
            <person name="Streit W.R."/>
            <person name="Jaeger K.E."/>
            <person name="Daniel R."/>
        </authorList>
    </citation>
    <scope>NUCLEOTIDE SEQUENCE [LARGE SCALE GENOMIC DNA]</scope>
    <source>
        <strain evidence="3">PG1</strain>
    </source>
</reference>
<evidence type="ECO:0000313" key="2">
    <source>
        <dbReference type="EMBL" id="AJK49139.1"/>
    </source>
</evidence>
<feature type="signal peptide" evidence="1">
    <location>
        <begin position="1"/>
        <end position="25"/>
    </location>
</feature>
<proteinExistence type="predicted"/>
<dbReference type="InterPro" id="IPR007540">
    <property type="entry name" value="Fimbrial_CS1-type"/>
</dbReference>
<dbReference type="Gene3D" id="2.60.40.2040">
    <property type="entry name" value="CFA/I fimbrial subunit E, pilin domain"/>
    <property type="match status" value="1"/>
</dbReference>
<evidence type="ECO:0000256" key="1">
    <source>
        <dbReference type="SAM" id="SignalP"/>
    </source>
</evidence>
<name>A0A0B6S3Z4_BURPL</name>
<organism evidence="2 3">
    <name type="scientific">Burkholderia plantarii</name>
    <dbReference type="NCBI Taxonomy" id="41899"/>
    <lineage>
        <taxon>Bacteria</taxon>
        <taxon>Pseudomonadati</taxon>
        <taxon>Pseudomonadota</taxon>
        <taxon>Betaproteobacteria</taxon>
        <taxon>Burkholderiales</taxon>
        <taxon>Burkholderiaceae</taxon>
        <taxon>Burkholderia</taxon>
    </lineage>
</organism>
<dbReference type="KEGG" id="bgp:BGL_2c10610"/>
<keyword evidence="1" id="KW-0732">Signal</keyword>
<evidence type="ECO:0000313" key="3">
    <source>
        <dbReference type="Proteomes" id="UP000031838"/>
    </source>
</evidence>
<dbReference type="RefSeq" id="WP_042627656.1">
    <property type="nucleotide sequence ID" value="NZ_CP002581.1"/>
</dbReference>
<feature type="chain" id="PRO_5002109443" description="Fimbrial assembly protein" evidence="1">
    <location>
        <begin position="26"/>
        <end position="177"/>
    </location>
</feature>
<protein>
    <recommendedName>
        <fullName evidence="4">Fimbrial assembly protein</fullName>
    </recommendedName>
</protein>
<dbReference type="Proteomes" id="UP000031838">
    <property type="component" value="Chromosome 2"/>
</dbReference>
<sequence length="177" mass="19150">MKITKLVTALGVAVTFYGMAHTANADSISKKITLTAQINDAIFVSKPDGSTWYDTEELNPSDYKQQKFSRSLPVRVWTKSKDFNISLAQPLKMSDGNYEMQNAVVTLSSNAGDLEVKFGAQQKITQTVVGNGGYDEIHDLKINVDAPKQTGDVSTNGSYSGDLVMMFEPVASAGPTS</sequence>
<dbReference type="EMBL" id="CP002581">
    <property type="protein sequence ID" value="AJK49139.1"/>
    <property type="molecule type" value="Genomic_DNA"/>
</dbReference>
<dbReference type="GO" id="GO:0009289">
    <property type="term" value="C:pilus"/>
    <property type="evidence" value="ECO:0007669"/>
    <property type="project" value="InterPro"/>
</dbReference>
<dbReference type="Pfam" id="PF04449">
    <property type="entry name" value="Fimbrial_CS1"/>
    <property type="match status" value="1"/>
</dbReference>
<evidence type="ECO:0008006" key="4">
    <source>
        <dbReference type="Google" id="ProtNLM"/>
    </source>
</evidence>
<keyword evidence="3" id="KW-1185">Reference proteome</keyword>